<dbReference type="Pfam" id="PF00069">
    <property type="entry name" value="Pkinase"/>
    <property type="match status" value="1"/>
</dbReference>
<feature type="compositionally biased region" description="Polar residues" evidence="1">
    <location>
        <begin position="649"/>
        <end position="668"/>
    </location>
</feature>
<dbReference type="PANTHER" id="PTHR24359:SF1">
    <property type="entry name" value="INHIBITOR OF NUCLEAR FACTOR KAPPA-B KINASE EPSILON SUBUNIT HOMOLOG 1-RELATED"/>
    <property type="match status" value="1"/>
</dbReference>
<dbReference type="InterPro" id="IPR011009">
    <property type="entry name" value="Kinase-like_dom_sf"/>
</dbReference>
<dbReference type="Gene3D" id="1.10.510.10">
    <property type="entry name" value="Transferase(Phosphotransferase) domain 1"/>
    <property type="match status" value="2"/>
</dbReference>
<dbReference type="SUPFAM" id="SSF56112">
    <property type="entry name" value="Protein kinase-like (PK-like)"/>
    <property type="match status" value="1"/>
</dbReference>
<evidence type="ECO:0000256" key="1">
    <source>
        <dbReference type="SAM" id="MobiDB-lite"/>
    </source>
</evidence>
<dbReference type="SMART" id="SM00220">
    <property type="entry name" value="S_TKc"/>
    <property type="match status" value="1"/>
</dbReference>
<evidence type="ECO:0000313" key="3">
    <source>
        <dbReference type="EMBL" id="KAH0558400.1"/>
    </source>
</evidence>
<proteinExistence type="predicted"/>
<gene>
    <name evidence="3" type="ORF">GP486_004940</name>
</gene>
<feature type="region of interest" description="Disordered" evidence="1">
    <location>
        <begin position="19"/>
        <end position="122"/>
    </location>
</feature>
<dbReference type="PROSITE" id="PS50011">
    <property type="entry name" value="PROTEIN_KINASE_DOM"/>
    <property type="match status" value="1"/>
</dbReference>
<dbReference type="Proteomes" id="UP000750711">
    <property type="component" value="Unassembled WGS sequence"/>
</dbReference>
<keyword evidence="4" id="KW-1185">Reference proteome</keyword>
<dbReference type="PANTHER" id="PTHR24359">
    <property type="entry name" value="SERINE/THREONINE-PROTEIN KINASE SBK1"/>
    <property type="match status" value="1"/>
</dbReference>
<protein>
    <recommendedName>
        <fullName evidence="2">Protein kinase domain-containing protein</fullName>
    </recommendedName>
</protein>
<comment type="caution">
    <text evidence="3">The sequence shown here is derived from an EMBL/GenBank/DDBJ whole genome shotgun (WGS) entry which is preliminary data.</text>
</comment>
<dbReference type="AlphaFoldDB" id="A0A9P8LAC2"/>
<name>A0A9P8LAC2_9PEZI</name>
<sequence length="697" mass="78892">MGIFKCLIEPILALRNSLKKEQDHRERELDHEKQELDHKERDELSRRLSDAQIPTPPATGNGEPPSPEPTKPPAVSKQPLPTLTIGNSSGNALTVPSPKTPAQDSDTSSHKSNDGNSLKDRLRRARREWPERSHRFFVPRCAQKSLISQSDVKSIIQAGHPAIEEKDANDYAERTCQSARQLFAILAYMEKGPEICSLLREEVSDNDLPLHRTDSQGPFTLQRKTGARIETLAKWNDSDLEEFDRIQWWMIAPFFEDKSHYRLEQSATLPFIPFESSDEPKVGGYSEVYFRRLHPAHHNFWERSEFENDEPLVAIKRLYSPDETDFQKEATILKALSPKGHPHLINLLATFQHKQKYHLIFPYADSNLRKYWEDRPHPSFDKQTVMWSVRQMAGIANALLMIHNFRVTFPLSPSGGGVRLHGDAKLSVGPGEELFGRHGDIKPENILWFKKIQEIDDDMGVLQVADFGLGRFHGRDSRSGISPSGVVSSPTYEPPECKLHKPVSRSYDIWSLGCIILEFVTWLLKGSAEINGFADFRGKLSSIGINEDYFFTITDDKEAVVRDAVIEWVAQLHEHERCSKVIHDLLDLTMRELLVVDSKERATARDLSHELGECLRKAQSDERYLLTPVPSPKRAPLAPDSPRTHSKKNVTFSSPGKTVAQANGSNSPRDLVLRNAGTPGFMSRHSGTWPPDAPRSV</sequence>
<feature type="domain" description="Protein kinase" evidence="2">
    <location>
        <begin position="274"/>
        <end position="612"/>
    </location>
</feature>
<accession>A0A9P8LAC2</accession>
<dbReference type="CDD" id="cd00180">
    <property type="entry name" value="PKc"/>
    <property type="match status" value="1"/>
</dbReference>
<evidence type="ECO:0000313" key="4">
    <source>
        <dbReference type="Proteomes" id="UP000750711"/>
    </source>
</evidence>
<feature type="compositionally biased region" description="Basic and acidic residues" evidence="1">
    <location>
        <begin position="107"/>
        <end position="120"/>
    </location>
</feature>
<evidence type="ECO:0000259" key="2">
    <source>
        <dbReference type="PROSITE" id="PS50011"/>
    </source>
</evidence>
<organism evidence="3 4">
    <name type="scientific">Trichoglossum hirsutum</name>
    <dbReference type="NCBI Taxonomy" id="265104"/>
    <lineage>
        <taxon>Eukaryota</taxon>
        <taxon>Fungi</taxon>
        <taxon>Dikarya</taxon>
        <taxon>Ascomycota</taxon>
        <taxon>Pezizomycotina</taxon>
        <taxon>Geoglossomycetes</taxon>
        <taxon>Geoglossales</taxon>
        <taxon>Geoglossaceae</taxon>
        <taxon>Trichoglossum</taxon>
    </lineage>
</organism>
<dbReference type="GO" id="GO:0004674">
    <property type="term" value="F:protein serine/threonine kinase activity"/>
    <property type="evidence" value="ECO:0007669"/>
    <property type="project" value="TreeGrafter"/>
</dbReference>
<reference evidence="3" key="1">
    <citation type="submission" date="2021-03" db="EMBL/GenBank/DDBJ databases">
        <title>Comparative genomics and phylogenomic investigation of the class Geoglossomycetes provide insights into ecological specialization and systematics.</title>
        <authorList>
            <person name="Melie T."/>
            <person name="Pirro S."/>
            <person name="Miller A.N."/>
            <person name="Quandt A."/>
        </authorList>
    </citation>
    <scope>NUCLEOTIDE SEQUENCE</scope>
    <source>
        <strain evidence="3">CAQ_001_2017</strain>
    </source>
</reference>
<feature type="compositionally biased region" description="Polar residues" evidence="1">
    <location>
        <begin position="79"/>
        <end position="94"/>
    </location>
</feature>
<feature type="region of interest" description="Disordered" evidence="1">
    <location>
        <begin position="625"/>
        <end position="697"/>
    </location>
</feature>
<dbReference type="GO" id="GO:0005524">
    <property type="term" value="F:ATP binding"/>
    <property type="evidence" value="ECO:0007669"/>
    <property type="project" value="InterPro"/>
</dbReference>
<feature type="compositionally biased region" description="Basic and acidic residues" evidence="1">
    <location>
        <begin position="19"/>
        <end position="49"/>
    </location>
</feature>
<dbReference type="EMBL" id="JAGHQM010000857">
    <property type="protein sequence ID" value="KAH0558400.1"/>
    <property type="molecule type" value="Genomic_DNA"/>
</dbReference>
<dbReference type="InterPro" id="IPR000719">
    <property type="entry name" value="Prot_kinase_dom"/>
</dbReference>